<evidence type="ECO:0000313" key="3">
    <source>
        <dbReference type="WBParaSite" id="HPBE_0002516301-mRNA-1"/>
    </source>
</evidence>
<protein>
    <submittedName>
        <fullName evidence="1 3">Uncharacterized protein</fullName>
    </submittedName>
</protein>
<evidence type="ECO:0000313" key="2">
    <source>
        <dbReference type="Proteomes" id="UP000050761"/>
    </source>
</evidence>
<organism evidence="2 3">
    <name type="scientific">Heligmosomoides polygyrus</name>
    <name type="common">Parasitic roundworm</name>
    <dbReference type="NCBI Taxonomy" id="6339"/>
    <lineage>
        <taxon>Eukaryota</taxon>
        <taxon>Metazoa</taxon>
        <taxon>Ecdysozoa</taxon>
        <taxon>Nematoda</taxon>
        <taxon>Chromadorea</taxon>
        <taxon>Rhabditida</taxon>
        <taxon>Rhabditina</taxon>
        <taxon>Rhabditomorpha</taxon>
        <taxon>Strongyloidea</taxon>
        <taxon>Heligmosomidae</taxon>
        <taxon>Heligmosomoides</taxon>
    </lineage>
</organism>
<name>A0A183GR43_HELPZ</name>
<reference evidence="1 2" key="1">
    <citation type="submission" date="2018-11" db="EMBL/GenBank/DDBJ databases">
        <authorList>
            <consortium name="Pathogen Informatics"/>
        </authorList>
    </citation>
    <scope>NUCLEOTIDE SEQUENCE [LARGE SCALE GENOMIC DNA]</scope>
</reference>
<proteinExistence type="predicted"/>
<reference evidence="3" key="2">
    <citation type="submission" date="2019-09" db="UniProtKB">
        <authorList>
            <consortium name="WormBaseParasite"/>
        </authorList>
    </citation>
    <scope>IDENTIFICATION</scope>
</reference>
<accession>A0A183GR43</accession>
<evidence type="ECO:0000313" key="1">
    <source>
        <dbReference type="EMBL" id="VDP49427.1"/>
    </source>
</evidence>
<sequence length="145" mass="16292">MRSIRREEAIESLLTGDNDLHQSIVKALDAYNRVTKSFGDYYSDTAAGPKISTQNDLEATSYCPRLAAGPPRLFRRTEISFLRSTSTSSHERPVNHIQFSYAGLTYVTRLSQPRCRLHIKGFRTPLTTDGLCELLADAVAQSRRV</sequence>
<dbReference type="EMBL" id="UZAH01037446">
    <property type="protein sequence ID" value="VDP49427.1"/>
    <property type="molecule type" value="Genomic_DNA"/>
</dbReference>
<accession>A0A3P8DD57</accession>
<dbReference type="Proteomes" id="UP000050761">
    <property type="component" value="Unassembled WGS sequence"/>
</dbReference>
<gene>
    <name evidence="1" type="ORF">HPBE_LOCUS25162</name>
</gene>
<dbReference type="WBParaSite" id="HPBE_0002516301-mRNA-1">
    <property type="protein sequence ID" value="HPBE_0002516301-mRNA-1"/>
    <property type="gene ID" value="HPBE_0002516301"/>
</dbReference>
<keyword evidence="2" id="KW-1185">Reference proteome</keyword>
<dbReference type="AlphaFoldDB" id="A0A183GR43"/>